<feature type="region of interest" description="Disordered" evidence="13">
    <location>
        <begin position="1601"/>
        <end position="1620"/>
    </location>
</feature>
<comment type="similarity">
    <text evidence="4 12">Belongs to the UPL family. K-HECT subfamily.</text>
</comment>
<proteinExistence type="inferred from homology"/>
<keyword evidence="9" id="KW-0234">DNA repair</keyword>
<keyword evidence="8 11" id="KW-0833">Ubl conjugation pathway</keyword>
<evidence type="ECO:0000256" key="9">
    <source>
        <dbReference type="ARBA" id="ARBA00023204"/>
    </source>
</evidence>
<feature type="compositionally biased region" description="Low complexity" evidence="13">
    <location>
        <begin position="147"/>
        <end position="196"/>
    </location>
</feature>
<feature type="compositionally biased region" description="Low complexity" evidence="13">
    <location>
        <begin position="476"/>
        <end position="486"/>
    </location>
</feature>
<organism evidence="16 17">
    <name type="scientific">Panagrellus redivivus</name>
    <name type="common">Microworm</name>
    <dbReference type="NCBI Taxonomy" id="6233"/>
    <lineage>
        <taxon>Eukaryota</taxon>
        <taxon>Metazoa</taxon>
        <taxon>Ecdysozoa</taxon>
        <taxon>Nematoda</taxon>
        <taxon>Chromadorea</taxon>
        <taxon>Rhabditida</taxon>
        <taxon>Tylenchina</taxon>
        <taxon>Panagrolaimomorpha</taxon>
        <taxon>Panagrolaimoidea</taxon>
        <taxon>Panagrolaimidae</taxon>
        <taxon>Panagrellus</taxon>
    </lineage>
</organism>
<evidence type="ECO:0000256" key="7">
    <source>
        <dbReference type="ARBA" id="ARBA00022763"/>
    </source>
</evidence>
<dbReference type="GO" id="GO:0016607">
    <property type="term" value="C:nuclear speck"/>
    <property type="evidence" value="ECO:0007669"/>
    <property type="project" value="TreeGrafter"/>
</dbReference>
<dbReference type="InterPro" id="IPR037197">
    <property type="entry name" value="WWE_dom_sf"/>
</dbReference>
<dbReference type="Gene3D" id="3.90.1750.10">
    <property type="entry name" value="Hect, E3 ligase catalytic domains"/>
    <property type="match status" value="1"/>
</dbReference>
<evidence type="ECO:0000256" key="1">
    <source>
        <dbReference type="ARBA" id="ARBA00000885"/>
    </source>
</evidence>
<dbReference type="PROSITE" id="PS50918">
    <property type="entry name" value="WWE"/>
    <property type="match status" value="1"/>
</dbReference>
<dbReference type="SUPFAM" id="SSF48371">
    <property type="entry name" value="ARM repeat"/>
    <property type="match status" value="1"/>
</dbReference>
<dbReference type="Gene3D" id="1.25.10.10">
    <property type="entry name" value="Leucine-rich Repeat Variant"/>
    <property type="match status" value="1"/>
</dbReference>
<dbReference type="GO" id="GO:0043161">
    <property type="term" value="P:proteasome-mediated ubiquitin-dependent protein catabolic process"/>
    <property type="evidence" value="ECO:0007669"/>
    <property type="project" value="TreeGrafter"/>
</dbReference>
<accession>A0A7E4ZW85</accession>
<feature type="active site" description="Glycyl thioester intermediate" evidence="11">
    <location>
        <position position="2133"/>
    </location>
</feature>
<dbReference type="GO" id="GO:0006281">
    <property type="term" value="P:DNA repair"/>
    <property type="evidence" value="ECO:0007669"/>
    <property type="project" value="UniProtKB-KW"/>
</dbReference>
<keyword evidence="7" id="KW-0227">DNA damage</keyword>
<evidence type="ECO:0000256" key="5">
    <source>
        <dbReference type="ARBA" id="ARBA00022553"/>
    </source>
</evidence>
<evidence type="ECO:0000256" key="11">
    <source>
        <dbReference type="PROSITE-ProRule" id="PRU00104"/>
    </source>
</evidence>
<feature type="domain" description="HECT" evidence="14">
    <location>
        <begin position="1803"/>
        <end position="2165"/>
    </location>
</feature>
<evidence type="ECO:0000259" key="15">
    <source>
        <dbReference type="PROSITE" id="PS50918"/>
    </source>
</evidence>
<dbReference type="InterPro" id="IPR035983">
    <property type="entry name" value="Hect_E3_ubiquitin_ligase"/>
</dbReference>
<dbReference type="EC" id="2.3.2.26" evidence="12"/>
<dbReference type="GO" id="GO:0061630">
    <property type="term" value="F:ubiquitin protein ligase activity"/>
    <property type="evidence" value="ECO:0007669"/>
    <property type="project" value="UniProtKB-UniRule"/>
</dbReference>
<evidence type="ECO:0000256" key="3">
    <source>
        <dbReference type="ARBA" id="ARBA00004906"/>
    </source>
</evidence>
<dbReference type="SUPFAM" id="SSF56204">
    <property type="entry name" value="Hect, E3 ligase catalytic domain"/>
    <property type="match status" value="1"/>
</dbReference>
<dbReference type="InterPro" id="IPR057948">
    <property type="entry name" value="TPR_TRIP12_N"/>
</dbReference>
<dbReference type="Pfam" id="PF00632">
    <property type="entry name" value="HECT"/>
    <property type="match status" value="1"/>
</dbReference>
<sequence length="2165" mass="233795">MQCPPWAGTNQLITVAEKAMCQRPTPRGGGLVEPNGPIVVPERDRIEIDSGAALVVARRKRKPDTKRGLIGYTTDRESQHHMSSNTPGISSSDSHPPPAATLNAGASSSQAESPASSSAVGGPASPTSTTHHNLRKRPAASSSKQHATSSATTGSAASSCTGSSSTSAKLRKVSSGGSSGSKPDGPSSSSGSSSSALPPPSASTRHHAAGGDRDVSEGGASSSSALSSGHHLTVSKKNRELSHLTDYFPDQVSPSGGHSDQPAGRLTRSRTRAMASSSSTPTSSNTTATSSSASGAAASSSGAGSSSSTAPPKSFFAQGKDKITKKGRDLLKKANDREARKDRHKVSQASSSSAANATPASGLVASANSAFHPPAQPHHHHYADDQPSGSGSFFGGQASGGESSSVSPAEHLLEPTAGGSARTTPYVPTAHHGHNAATSSTASTSLQVRGSAAPSSSAGGSGSSSASSSQPQGQHGENTNPSSSNPGGSGSGMSRGTPQQRASSFLSGLVPRMQHLLASNGVLGGHPGSGLLQSHGRYANILEGLRSTNDIRQTEAATDLAELLLMGNEESLPNLPVREIIQQLNVVMQRENNLELTLLCVRCVSNMLEAAPRAINVIVDCIPTLLLKLKHIECIDIAEQTLIALEVMSRRNAKSILHAGGFSDAVMHVDFFSMPSQRLVYQIAANCASHIHPQEFNLIRPCLSDLIQKLTFDDKRCCESICLFFCRLIDNCCRSPERLRDIAGPNYEFLSKVQQLLTIQPSTLNSLTFVSLLQSLKHMCMRCTDIVSALIDMEFGRTLRFLIVGTDRGDATVDVNLRSPQHTREIVSLVGELLPPLPKLELFEISLSVQQYMTNAVPINVANGGVAPAGSALPVIPVPSGEGVSVVWQYVNEAGELVDLTPAETTLLEQARNNGEPEVAMELNGQPCYFDMIDMEYTNQLTNFIGRLDRRIVTIASEPVEGEGTRDIAKEKHNKHLIELVSMVFPLLVEIGSDTSCANLRYESTRVMMHMMYAIESESQLKKVLNNLPLATYIASLLSSNRNHCVTVSALQLVHVMLDKLPRLYVPLFESEGVFHMIKVLDKTSVKSSEDSQPPKKVINLRRGPIEVSATPTSSSAASSSSTAAPAPIVNDGASSSAASSSAASSSQASDPNAPSSSSASAPGPSSSQPLTIQPIRNHNMYEHNIGFGGEGALGNAQYAFTNGLMEMQTPFGRNMGFRRNTNFGGAQPFDQPFSQEFTNMFYRPGAPGSSASGSSSAHHSAGSSSNSVNSGTAPQVQSAFLAASSFKHILDDRIKAWVSKEAQHIIATYHGKSNVYDLDRGTITELKRIARNLASDKDMGAEPLEALKTLLLTKDVSSFQLNHSFLTSNLINYLTDDSCDRKPHRIPRLRLFCKVFMGIDEDNVRPEDPSGEVFAPFDLLVHKVANAVGQLEQFQVKVTNLSGIAAAANSGIASNSTPLRGSQALKLFQSNQIRCNLKRHPSCKTLREWRHGRGSIKVDPFTAVSAIERYLVDRGVGQNASESSSDNEDETEEETDLAPGDAGSPPFTGRIEIVINEHRVPSDLSVLQAIFKYSMTRDEDSDSIPTNLWTYNHTMYYRAAPREDPKASSSKQKKSKKQHTANYLKAKPIVFSTGQPPQPANSLTPYLSASLTKELYDPCAESCVLLRILYGLNTYWYTLYDTLPSTHAAILPATAFHSSKLVSKVQRQLSDFLCVATQSIPEWTTNIVEAVPFLFPFAVRRNLLYCTAFGRDRAILHLVTENSDEQDNDAGSTNRLLPRIERRRVTVKRNALLADAVITFQQMGTLEAQLEVNFDGEVGTGFGPTLEFYSTISKEIQKHSHGLWAGVSQPFSFNDEGTPEHYTVADNGLYPKSVNRAQHKLGKNDDRLKRFEFVGRLLAQALLDSRMLDIPLSSVFFKWLINQEDTIGSADLEAIDATIYKSLRSVTLLEGEDDVAALDQVFTMPGDDAYELIKNGKNEAVNKENVRNFVDLVTYWRLVEGVREEMHALRRGFEVIIDPGVLRTFAADEIEGLFCGCSETSTDNDRIWSKSALQAAIRPDHGYTHESPQIGWLVDMLHGFSLENRRKFLQFCTGSPRLPIGGFRGLNPALTVVRKIVAYGNSEGELPSAMTCYNFLKIPPYSNYETFVERFQVALQFIYSFHLT</sequence>
<dbReference type="Gene3D" id="3.30.2160.10">
    <property type="entry name" value="Hect, E3 ligase catalytic domain"/>
    <property type="match status" value="1"/>
</dbReference>
<feature type="compositionally biased region" description="Acidic residues" evidence="13">
    <location>
        <begin position="1526"/>
        <end position="1537"/>
    </location>
</feature>
<evidence type="ECO:0000256" key="6">
    <source>
        <dbReference type="ARBA" id="ARBA00022679"/>
    </source>
</evidence>
<comment type="subcellular location">
    <subcellularLocation>
        <location evidence="2">Nucleus</location>
        <location evidence="2">Nucleoplasm</location>
    </subcellularLocation>
</comment>
<evidence type="ECO:0000256" key="10">
    <source>
        <dbReference type="ARBA" id="ARBA00023242"/>
    </source>
</evidence>
<keyword evidence="16" id="KW-1185">Reference proteome</keyword>
<evidence type="ECO:0000256" key="13">
    <source>
        <dbReference type="SAM" id="MobiDB-lite"/>
    </source>
</evidence>
<dbReference type="Gene3D" id="3.30.2410.10">
    <property type="entry name" value="Hect, E3 ligase catalytic domain"/>
    <property type="match status" value="1"/>
</dbReference>
<feature type="region of interest" description="Disordered" evidence="13">
    <location>
        <begin position="1085"/>
        <end position="1173"/>
    </location>
</feature>
<feature type="compositionally biased region" description="Basic and acidic residues" evidence="13">
    <location>
        <begin position="319"/>
        <end position="341"/>
    </location>
</feature>
<feature type="compositionally biased region" description="Low complexity" evidence="13">
    <location>
        <begin position="400"/>
        <end position="410"/>
    </location>
</feature>
<reference evidence="17" key="2">
    <citation type="submission" date="2020-10" db="UniProtKB">
        <authorList>
            <consortium name="WormBaseParasite"/>
        </authorList>
    </citation>
    <scope>IDENTIFICATION</scope>
</reference>
<dbReference type="PROSITE" id="PS50237">
    <property type="entry name" value="HECT"/>
    <property type="match status" value="1"/>
</dbReference>
<keyword evidence="10" id="KW-0539">Nucleus</keyword>
<dbReference type="UniPathway" id="UPA00143"/>
<dbReference type="CDD" id="cd00078">
    <property type="entry name" value="HECTc"/>
    <property type="match status" value="1"/>
</dbReference>
<feature type="compositionally biased region" description="Low complexity" evidence="13">
    <location>
        <begin position="1245"/>
        <end position="1271"/>
    </location>
</feature>
<feature type="compositionally biased region" description="Low complexity" evidence="13">
    <location>
        <begin position="219"/>
        <end position="232"/>
    </location>
</feature>
<dbReference type="InterPro" id="IPR004170">
    <property type="entry name" value="WWE_dom"/>
</dbReference>
<dbReference type="SUPFAM" id="SSF117839">
    <property type="entry name" value="WWE domain"/>
    <property type="match status" value="1"/>
</dbReference>
<feature type="compositionally biased region" description="Low complexity" evidence="13">
    <location>
        <begin position="435"/>
        <end position="469"/>
    </location>
</feature>
<dbReference type="Proteomes" id="UP000492821">
    <property type="component" value="Unassembled WGS sequence"/>
</dbReference>
<dbReference type="InterPro" id="IPR011989">
    <property type="entry name" value="ARM-like"/>
</dbReference>
<dbReference type="PANTHER" id="PTHR45670:SF13">
    <property type="entry name" value="E3 UBIQUITIN-PROTEIN LIGASE TRIP12"/>
    <property type="match status" value="1"/>
</dbReference>
<dbReference type="InterPro" id="IPR000569">
    <property type="entry name" value="HECT_dom"/>
</dbReference>
<reference evidence="16" key="1">
    <citation type="journal article" date="2013" name="Genetics">
        <title>The draft genome and transcriptome of Panagrellus redivivus are shaped by the harsh demands of a free-living lifestyle.</title>
        <authorList>
            <person name="Srinivasan J."/>
            <person name="Dillman A.R."/>
            <person name="Macchietto M.G."/>
            <person name="Heikkinen L."/>
            <person name="Lakso M."/>
            <person name="Fracchia K.M."/>
            <person name="Antoshechkin I."/>
            <person name="Mortazavi A."/>
            <person name="Wong G."/>
            <person name="Sternberg P.W."/>
        </authorList>
    </citation>
    <scope>NUCLEOTIDE SEQUENCE [LARGE SCALE GENOMIC DNA]</scope>
    <source>
        <strain evidence="16">MT8872</strain>
    </source>
</reference>
<dbReference type="InterPro" id="IPR045322">
    <property type="entry name" value="HECTD1/TRIP12-like"/>
</dbReference>
<feature type="compositionally biased region" description="Polar residues" evidence="13">
    <location>
        <begin position="81"/>
        <end position="94"/>
    </location>
</feature>
<dbReference type="WBParaSite" id="Pan_g2107.t3">
    <property type="protein sequence ID" value="Pan_g2107.t3"/>
    <property type="gene ID" value="Pan_g2107"/>
</dbReference>
<dbReference type="PANTHER" id="PTHR45670">
    <property type="entry name" value="E3 UBIQUITIN-PROTEIN LIGASE TRIP12"/>
    <property type="match status" value="1"/>
</dbReference>
<feature type="compositionally biased region" description="Low complexity" evidence="13">
    <location>
        <begin position="272"/>
        <end position="312"/>
    </location>
</feature>
<feature type="domain" description="WWE" evidence="15">
    <location>
        <begin position="874"/>
        <end position="951"/>
    </location>
</feature>
<feature type="region of interest" description="Disordered" evidence="13">
    <location>
        <begin position="1518"/>
        <end position="1549"/>
    </location>
</feature>
<keyword evidence="5" id="KW-0597">Phosphoprotein</keyword>
<evidence type="ECO:0000259" key="14">
    <source>
        <dbReference type="PROSITE" id="PS50237"/>
    </source>
</evidence>
<dbReference type="SMART" id="SM00119">
    <property type="entry name" value="HECTc"/>
    <property type="match status" value="1"/>
</dbReference>
<feature type="region of interest" description="Disordered" evidence="13">
    <location>
        <begin position="1241"/>
        <end position="1271"/>
    </location>
</feature>
<evidence type="ECO:0000256" key="8">
    <source>
        <dbReference type="ARBA" id="ARBA00022786"/>
    </source>
</evidence>
<evidence type="ECO:0000313" key="17">
    <source>
        <dbReference type="WBParaSite" id="Pan_g2107.t3"/>
    </source>
</evidence>
<feature type="compositionally biased region" description="Low complexity" evidence="13">
    <location>
        <begin position="104"/>
        <end position="128"/>
    </location>
</feature>
<feature type="compositionally biased region" description="Basic and acidic residues" evidence="13">
    <location>
        <begin position="1085"/>
        <end position="1094"/>
    </location>
</feature>
<feature type="compositionally biased region" description="Low complexity" evidence="13">
    <location>
        <begin position="1109"/>
        <end position="1170"/>
    </location>
</feature>
<comment type="catalytic activity">
    <reaction evidence="1 12">
        <text>S-ubiquitinyl-[E2 ubiquitin-conjugating enzyme]-L-cysteine + [acceptor protein]-L-lysine = [E2 ubiquitin-conjugating enzyme]-L-cysteine + N(6)-ubiquitinyl-[acceptor protein]-L-lysine.</text>
        <dbReference type="EC" id="2.3.2.26"/>
    </reaction>
</comment>
<comment type="pathway">
    <text evidence="3 12">Protein modification; protein ubiquitination.</text>
</comment>
<evidence type="ECO:0000256" key="2">
    <source>
        <dbReference type="ARBA" id="ARBA00004642"/>
    </source>
</evidence>
<feature type="compositionally biased region" description="Low complexity" evidence="13">
    <location>
        <begin position="347"/>
        <end position="361"/>
    </location>
</feature>
<evidence type="ECO:0000313" key="16">
    <source>
        <dbReference type="Proteomes" id="UP000492821"/>
    </source>
</evidence>
<dbReference type="Pfam" id="PF25579">
    <property type="entry name" value="TPR_TRIP12_N"/>
    <property type="match status" value="1"/>
</dbReference>
<evidence type="ECO:0000256" key="12">
    <source>
        <dbReference type="RuleBase" id="RU369009"/>
    </source>
</evidence>
<protein>
    <recommendedName>
        <fullName evidence="12">E3 ubiquitin-protein ligase</fullName>
        <ecNumber evidence="12">2.3.2.26</ecNumber>
    </recommendedName>
</protein>
<keyword evidence="6 12" id="KW-0808">Transferase</keyword>
<dbReference type="InterPro" id="IPR016024">
    <property type="entry name" value="ARM-type_fold"/>
</dbReference>
<evidence type="ECO:0000256" key="4">
    <source>
        <dbReference type="ARBA" id="ARBA00006331"/>
    </source>
</evidence>
<name>A0A7E4ZW85_PANRE</name>
<feature type="region of interest" description="Disordered" evidence="13">
    <location>
        <begin position="58"/>
        <end position="502"/>
    </location>
</feature>
<dbReference type="GO" id="GO:0000209">
    <property type="term" value="P:protein polyubiquitination"/>
    <property type="evidence" value="ECO:0007669"/>
    <property type="project" value="TreeGrafter"/>
</dbReference>